<evidence type="ECO:0000256" key="4">
    <source>
        <dbReference type="ARBA" id="ARBA00022692"/>
    </source>
</evidence>
<dbReference type="InterPro" id="IPR013783">
    <property type="entry name" value="Ig-like_fold"/>
</dbReference>
<feature type="domain" description="Fibronectin type-III" evidence="23">
    <location>
        <begin position="799"/>
        <end position="895"/>
    </location>
</feature>
<dbReference type="InterPro" id="IPR017441">
    <property type="entry name" value="Protein_kinase_ATP_BS"/>
</dbReference>
<feature type="binding site" evidence="18 19">
    <location>
        <position position="996"/>
    </location>
    <ligand>
        <name>ATP</name>
        <dbReference type="ChEBI" id="CHEBI:30616"/>
    </ligand>
</feature>
<dbReference type="InterPro" id="IPR009030">
    <property type="entry name" value="Growth_fac_rcpt_cys_sf"/>
</dbReference>
<dbReference type="GO" id="GO:0043410">
    <property type="term" value="P:positive regulation of MAPK cascade"/>
    <property type="evidence" value="ECO:0007669"/>
    <property type="project" value="TreeGrafter"/>
</dbReference>
<keyword evidence="9 18" id="KW-0067">ATP-binding</keyword>
<feature type="active site" description="Proton donor/acceptor" evidence="17">
    <location>
        <position position="1099"/>
    </location>
</feature>
<evidence type="ECO:0000256" key="3">
    <source>
        <dbReference type="ARBA" id="ARBA00022679"/>
    </source>
</evidence>
<keyword evidence="15" id="KW-0325">Glycoprotein</keyword>
<feature type="compositionally biased region" description="Basic and acidic residues" evidence="21">
    <location>
        <begin position="642"/>
        <end position="651"/>
    </location>
</feature>
<keyword evidence="14 20" id="KW-0675">Receptor</keyword>
<dbReference type="CDD" id="cd00063">
    <property type="entry name" value="FN3"/>
    <property type="match status" value="2"/>
</dbReference>
<evidence type="ECO:0000256" key="8">
    <source>
        <dbReference type="ARBA" id="ARBA00022777"/>
    </source>
</evidence>
<feature type="domain" description="Fibronectin type-III" evidence="23">
    <location>
        <begin position="580"/>
        <end position="679"/>
    </location>
</feature>
<feature type="binding site" evidence="18">
    <location>
        <begin position="1103"/>
        <end position="1104"/>
    </location>
    <ligand>
        <name>ATP</name>
        <dbReference type="ChEBI" id="CHEBI:30616"/>
    </ligand>
</feature>
<dbReference type="InterPro" id="IPR008266">
    <property type="entry name" value="Tyr_kinase_AS"/>
</dbReference>
<dbReference type="PIRSF" id="PIRSF000620">
    <property type="entry name" value="Insulin_receptor"/>
    <property type="match status" value="1"/>
</dbReference>
<dbReference type="SMART" id="SM00060">
    <property type="entry name" value="FN3"/>
    <property type="match status" value="3"/>
</dbReference>
<dbReference type="Gene3D" id="3.80.20.20">
    <property type="entry name" value="Receptor L-domain"/>
    <property type="match status" value="2"/>
</dbReference>
<dbReference type="PROSITE" id="PS50853">
    <property type="entry name" value="FN3"/>
    <property type="match status" value="2"/>
</dbReference>
<keyword evidence="8" id="KW-0418">Kinase</keyword>
<feature type="region of interest" description="Disordered" evidence="21">
    <location>
        <begin position="637"/>
        <end position="664"/>
    </location>
</feature>
<dbReference type="FunFam" id="3.30.200.20:FF:000026">
    <property type="entry name" value="Tyrosine-protein kinase receptor"/>
    <property type="match status" value="1"/>
</dbReference>
<dbReference type="SUPFAM" id="SSF49265">
    <property type="entry name" value="Fibronectin type III"/>
    <property type="match status" value="2"/>
</dbReference>
<evidence type="ECO:0000256" key="21">
    <source>
        <dbReference type="SAM" id="MobiDB-lite"/>
    </source>
</evidence>
<evidence type="ECO:0000256" key="15">
    <source>
        <dbReference type="ARBA" id="ARBA00023180"/>
    </source>
</evidence>
<evidence type="ECO:0000313" key="25">
    <source>
        <dbReference type="Proteomes" id="UP000472277"/>
    </source>
</evidence>
<dbReference type="InterPro" id="IPR006211">
    <property type="entry name" value="Furin-like_Cys-rich_dom"/>
</dbReference>
<proteinExistence type="inferred from homology"/>
<evidence type="ECO:0000256" key="5">
    <source>
        <dbReference type="ARBA" id="ARBA00022729"/>
    </source>
</evidence>
<feature type="region of interest" description="Disordered" evidence="21">
    <location>
        <begin position="1265"/>
        <end position="1324"/>
    </location>
</feature>
<dbReference type="Ensembl" id="ENSSTUT00000070892.1">
    <property type="protein sequence ID" value="ENSSTUP00000066861.1"/>
    <property type="gene ID" value="ENSSTUG00000028389.1"/>
</dbReference>
<dbReference type="Gene3D" id="2.60.40.10">
    <property type="entry name" value="Immunoglobulins"/>
    <property type="match status" value="4"/>
</dbReference>
<keyword evidence="6" id="KW-0677">Repeat</keyword>
<evidence type="ECO:0000256" key="11">
    <source>
        <dbReference type="ARBA" id="ARBA00023136"/>
    </source>
</evidence>
<dbReference type="SUPFAM" id="SSF52058">
    <property type="entry name" value="L domain-like"/>
    <property type="match status" value="2"/>
</dbReference>
<dbReference type="FunFam" id="3.80.20.20:FF:000001">
    <property type="entry name" value="Tyrosine-protein kinase receptor"/>
    <property type="match status" value="1"/>
</dbReference>
<keyword evidence="11" id="KW-0472">Membrane</keyword>
<dbReference type="FunFam" id="1.10.510.10:FF:000050">
    <property type="entry name" value="Tyrosine-protein kinase receptor"/>
    <property type="match status" value="1"/>
</dbReference>
<evidence type="ECO:0000256" key="20">
    <source>
        <dbReference type="RuleBase" id="RU000312"/>
    </source>
</evidence>
<feature type="region of interest" description="Disordered" evidence="21">
    <location>
        <begin position="712"/>
        <end position="739"/>
    </location>
</feature>
<evidence type="ECO:0000259" key="22">
    <source>
        <dbReference type="PROSITE" id="PS50011"/>
    </source>
</evidence>
<dbReference type="InterPro" id="IPR011009">
    <property type="entry name" value="Kinase-like_dom_sf"/>
</dbReference>
<dbReference type="PANTHER" id="PTHR24416:SF535">
    <property type="entry name" value="INSULIN RECEPTOR"/>
    <property type="match status" value="1"/>
</dbReference>
<dbReference type="InterPro" id="IPR003961">
    <property type="entry name" value="FN3_dom"/>
</dbReference>
<dbReference type="FunFam" id="2.60.40.10:FF:000087">
    <property type="entry name" value="Tyrosine-protein kinase receptor"/>
    <property type="match status" value="1"/>
</dbReference>
<accession>A0A674B7K4</accession>
<sequence>MVTNMSPLLSSPVCQSKDIRNNVTNLQLLENCTVIEGHLKILLMFKTKDFRGISYPKLTVVTDYLLLFRVYGLESLSDLFPNLTVIRGNNLFFNYALVLFEMVHLKELGLHSLMNITRGAVRLEKNPDLCYLSTLDWSKILDTVEDNYIVSNKNNQECGDVCPGTAQGKTTCPQTTINGQFGERCWTQNHCQRMCPSTCKHRACTQHGHCCHDQCLGGCSEAGNASRCVACQNLQHQDTCVDRCPQGYYTFKGWRCISFSFFRTGPPWESNPQPWRCKHHALPTEPHGMLNCTPCAGLCPKMCSGVKIVDSVTAAQALRGCTVLNGSLVIKIRGGNNIAAELEANLGQLEEITGNLTIKRAYALVSLSFLRKLRVIRGETPTQDGNYSFYALDNQNLRQLWDWNKHNLTILQGRMFFLHNSKLCMSEIRKMEEVTGTKGRGIKNEIGRTDGDQASCETQFLNFTTVRTQSDKILIKWEPFWPPDYRDLLGFMVLYKEAPYKNVTEFDGQDACGSNSWVIADVDPPPRATEGKEQAEPGFLIHPMKPWTQYAIMVKTQLSPLSDNNPYSNSSNVVISEPSVPLDPISSSNSSSQIILKWKPPTDPNGNITHYLVYCQQQPEDSDLYKFDYCQKGMKLPSRAPTHLDTEEEQKWNQTDEPGPGNRCCSCPKTETQLKKEADESEYRKAFENYIHNEVFEPRPSRRRRSVGVANATLPRFLTTPPTLPNASTTPSPEGEGAEGSKVTLVVFAKEWTVISNLRHFTSYQIEIHVCNHPSDSQRCSMATYVSARTMPEEKADDIVGQVSHEIVLENPDSVHIKWLEPKAPNGMIILYEINYRRIGDPELHHCVSRKTYAQIGGCRLRVVHPGNYTVKIRATSLAGNGSWTKPTYFFMPDSKSCPPGPMYLLCLELYILFCDIFIVNFLFISHGQIEGPTGPLIASSNPEYLSAMYIPDDWEVAREKINILKELGQGSFGMVYEGVAKDIVKGEPDTRVAVKTVNESASLRERIEFLNEASVMKAFSCHHVVRLLGVVSKGQPTLVVMELMTHGDLKSFLRALRPDSESNPTGKPPPTLKEMIQMSGEIADGMAYLNAKKFVHRDLAARNCMVAEDNTVKIGDFGMTRDIYETDYYRKGGKGLLPVRWMAPESLKDGVFTAHSDCWSFGVVLWEVSTLAEQPYQGLSNEQVLKFVMDGGYLDRPENCEQRIHNLMSMCWQYNPKMRPTFQEIIEMLKEDLHPSFQEVSFFYSEENKLPESEEFDLDLENMESIPLDPSSYSQREDRDSLSRDEGPSQGLRGNYEEHVPYTHMNGGKKNGRILSLPRSSPS</sequence>
<dbReference type="InterPro" id="IPR002011">
    <property type="entry name" value="Tyr_kinase_rcpt_2_CS"/>
</dbReference>
<keyword evidence="5" id="KW-0732">Signal</keyword>
<dbReference type="InterPro" id="IPR036941">
    <property type="entry name" value="Rcpt_L-dom_sf"/>
</dbReference>
<dbReference type="InterPro" id="IPR000719">
    <property type="entry name" value="Prot_kinase_dom"/>
</dbReference>
<evidence type="ECO:0000256" key="12">
    <source>
        <dbReference type="ARBA" id="ARBA00023137"/>
    </source>
</evidence>
<keyword evidence="25" id="KW-1185">Reference proteome</keyword>
<dbReference type="InterPro" id="IPR016246">
    <property type="entry name" value="Tyr_kinase_insulin-like_rcpt"/>
</dbReference>
<dbReference type="Gene3D" id="3.30.200.20">
    <property type="entry name" value="Phosphorylase Kinase, domain 1"/>
    <property type="match status" value="1"/>
</dbReference>
<dbReference type="PROSITE" id="PS00109">
    <property type="entry name" value="PROTEIN_KINASE_TYR"/>
    <property type="match status" value="1"/>
</dbReference>
<dbReference type="GO" id="GO:0005899">
    <property type="term" value="C:insulin receptor complex"/>
    <property type="evidence" value="ECO:0007669"/>
    <property type="project" value="TreeGrafter"/>
</dbReference>
<reference evidence="24" key="2">
    <citation type="submission" date="2025-09" db="UniProtKB">
        <authorList>
            <consortium name="Ensembl"/>
        </authorList>
    </citation>
    <scope>IDENTIFICATION</scope>
</reference>
<dbReference type="PANTHER" id="PTHR24416">
    <property type="entry name" value="TYROSINE-PROTEIN KINASE RECEPTOR"/>
    <property type="match status" value="1"/>
</dbReference>
<evidence type="ECO:0000256" key="9">
    <source>
        <dbReference type="ARBA" id="ARBA00022840"/>
    </source>
</evidence>
<dbReference type="SMART" id="SM00261">
    <property type="entry name" value="FU"/>
    <property type="match status" value="1"/>
</dbReference>
<dbReference type="GO" id="GO:0005009">
    <property type="term" value="F:insulin receptor activity"/>
    <property type="evidence" value="ECO:0007669"/>
    <property type="project" value="TreeGrafter"/>
</dbReference>
<dbReference type="InterPro" id="IPR001245">
    <property type="entry name" value="Ser-Thr/Tyr_kinase_cat_dom"/>
</dbReference>
<dbReference type="GO" id="GO:0042593">
    <property type="term" value="P:glucose homeostasis"/>
    <property type="evidence" value="ECO:0007669"/>
    <property type="project" value="TreeGrafter"/>
</dbReference>
<keyword evidence="3" id="KW-0808">Transferase</keyword>
<evidence type="ECO:0000256" key="10">
    <source>
        <dbReference type="ARBA" id="ARBA00022989"/>
    </source>
</evidence>
<evidence type="ECO:0000256" key="13">
    <source>
        <dbReference type="ARBA" id="ARBA00023157"/>
    </source>
</evidence>
<dbReference type="GO" id="GO:0043548">
    <property type="term" value="F:phosphatidylinositol 3-kinase binding"/>
    <property type="evidence" value="ECO:0007669"/>
    <property type="project" value="InterPro"/>
</dbReference>
<dbReference type="GO" id="GO:0030424">
    <property type="term" value="C:axon"/>
    <property type="evidence" value="ECO:0007669"/>
    <property type="project" value="TreeGrafter"/>
</dbReference>
<evidence type="ECO:0000259" key="23">
    <source>
        <dbReference type="PROSITE" id="PS50853"/>
    </source>
</evidence>
<dbReference type="InterPro" id="IPR050122">
    <property type="entry name" value="RTK"/>
</dbReference>
<keyword evidence="10" id="KW-1133">Transmembrane helix</keyword>
<organism evidence="24 25">
    <name type="scientific">Salmo trutta</name>
    <name type="common">Brown trout</name>
    <dbReference type="NCBI Taxonomy" id="8032"/>
    <lineage>
        <taxon>Eukaryota</taxon>
        <taxon>Metazoa</taxon>
        <taxon>Chordata</taxon>
        <taxon>Craniata</taxon>
        <taxon>Vertebrata</taxon>
        <taxon>Euteleostomi</taxon>
        <taxon>Actinopterygii</taxon>
        <taxon>Neopterygii</taxon>
        <taxon>Teleostei</taxon>
        <taxon>Protacanthopterygii</taxon>
        <taxon>Salmoniformes</taxon>
        <taxon>Salmonidae</taxon>
        <taxon>Salmoninae</taxon>
        <taxon>Salmo</taxon>
    </lineage>
</organism>
<comment type="catalytic activity">
    <reaction evidence="16 20">
        <text>L-tyrosyl-[protein] + ATP = O-phospho-L-tyrosyl-[protein] + ADP + H(+)</text>
        <dbReference type="Rhea" id="RHEA:10596"/>
        <dbReference type="Rhea" id="RHEA-COMP:10136"/>
        <dbReference type="Rhea" id="RHEA-COMP:20101"/>
        <dbReference type="ChEBI" id="CHEBI:15378"/>
        <dbReference type="ChEBI" id="CHEBI:30616"/>
        <dbReference type="ChEBI" id="CHEBI:46858"/>
        <dbReference type="ChEBI" id="CHEBI:61978"/>
        <dbReference type="ChEBI" id="CHEBI:456216"/>
        <dbReference type="EC" id="2.7.10.1"/>
    </reaction>
</comment>
<keyword evidence="7 18" id="KW-0547">Nucleotide-binding</keyword>
<feature type="domain" description="Protein kinase" evidence="22">
    <location>
        <begin position="962"/>
        <end position="1238"/>
    </location>
</feature>
<keyword evidence="2 20" id="KW-0597">Phosphoprotein</keyword>
<evidence type="ECO:0000256" key="1">
    <source>
        <dbReference type="ARBA" id="ARBA00004479"/>
    </source>
</evidence>
<feature type="binding site" evidence="18">
    <location>
        <begin position="1043"/>
        <end position="1049"/>
    </location>
    <ligand>
        <name>ATP</name>
        <dbReference type="ChEBI" id="CHEBI:30616"/>
    </ligand>
</feature>
<dbReference type="GO" id="GO:0051897">
    <property type="term" value="P:positive regulation of phosphatidylinositol 3-kinase/protein kinase B signal transduction"/>
    <property type="evidence" value="ECO:0007669"/>
    <property type="project" value="TreeGrafter"/>
</dbReference>
<feature type="binding site" evidence="18">
    <location>
        <position position="1117"/>
    </location>
    <ligand>
        <name>ATP</name>
        <dbReference type="ChEBI" id="CHEBI:30616"/>
    </ligand>
</feature>
<evidence type="ECO:0000256" key="17">
    <source>
        <dbReference type="PIRSR" id="PIRSR000620-1"/>
    </source>
</evidence>
<evidence type="ECO:0000256" key="7">
    <source>
        <dbReference type="ARBA" id="ARBA00022741"/>
    </source>
</evidence>
<evidence type="ECO:0000256" key="6">
    <source>
        <dbReference type="ARBA" id="ARBA00022737"/>
    </source>
</evidence>
<evidence type="ECO:0000256" key="19">
    <source>
        <dbReference type="PROSITE-ProRule" id="PRU10141"/>
    </source>
</evidence>
<dbReference type="Pfam" id="PF07714">
    <property type="entry name" value="PK_Tyr_Ser-Thr"/>
    <property type="match status" value="1"/>
</dbReference>
<evidence type="ECO:0000256" key="2">
    <source>
        <dbReference type="ARBA" id="ARBA00022553"/>
    </source>
</evidence>
<dbReference type="FunFam" id="3.80.20.20:FF:000002">
    <property type="entry name" value="Tyrosine-protein kinase receptor"/>
    <property type="match status" value="1"/>
</dbReference>
<dbReference type="InterPro" id="IPR036116">
    <property type="entry name" value="FN3_sf"/>
</dbReference>
<comment type="similarity">
    <text evidence="20">Belongs to the protein kinase superfamily. Tyr protein kinase family. Insulin receptor subfamily.</text>
</comment>
<dbReference type="SMART" id="SM00219">
    <property type="entry name" value="TyrKc"/>
    <property type="match status" value="1"/>
</dbReference>
<evidence type="ECO:0000256" key="18">
    <source>
        <dbReference type="PIRSR" id="PIRSR000620-2"/>
    </source>
</evidence>
<protein>
    <recommendedName>
        <fullName evidence="20">Tyrosine-protein kinase receptor</fullName>
        <ecNumber evidence="20">2.7.10.1</ecNumber>
    </recommendedName>
</protein>
<keyword evidence="12" id="KW-0829">Tyrosine-protein kinase</keyword>
<dbReference type="PROSITE" id="PS00239">
    <property type="entry name" value="RECEPTOR_TYR_KIN_II"/>
    <property type="match status" value="1"/>
</dbReference>
<dbReference type="SUPFAM" id="SSF56112">
    <property type="entry name" value="Protein kinase-like (PK-like)"/>
    <property type="match status" value="1"/>
</dbReference>
<dbReference type="PRINTS" id="PR00109">
    <property type="entry name" value="TYRKINASE"/>
</dbReference>
<keyword evidence="13" id="KW-1015">Disulfide bond</keyword>
<feature type="binding site" evidence="18">
    <location>
        <position position="972"/>
    </location>
    <ligand>
        <name>ATP</name>
        <dbReference type="ChEBI" id="CHEBI:30616"/>
    </ligand>
</feature>
<dbReference type="Pfam" id="PF01030">
    <property type="entry name" value="Recep_L_domain"/>
    <property type="match status" value="2"/>
</dbReference>
<feature type="compositionally biased region" description="Basic and acidic residues" evidence="21">
    <location>
        <begin position="1276"/>
        <end position="1288"/>
    </location>
</feature>
<evidence type="ECO:0000313" key="24">
    <source>
        <dbReference type="Ensembl" id="ENSSTUP00000066861.1"/>
    </source>
</evidence>
<dbReference type="InterPro" id="IPR006212">
    <property type="entry name" value="Furin_repeat"/>
</dbReference>
<dbReference type="PROSITE" id="PS50011">
    <property type="entry name" value="PROTEIN_KINASE_DOM"/>
    <property type="match status" value="1"/>
</dbReference>
<dbReference type="InterPro" id="IPR020635">
    <property type="entry name" value="Tyr_kinase_cat_dom"/>
</dbReference>
<dbReference type="InterPro" id="IPR000494">
    <property type="entry name" value="Rcpt_L-dom"/>
</dbReference>
<name>A0A674B7K4_SALTR</name>
<dbReference type="GO" id="GO:0043560">
    <property type="term" value="F:insulin receptor substrate binding"/>
    <property type="evidence" value="ECO:0007669"/>
    <property type="project" value="InterPro"/>
</dbReference>
<dbReference type="Proteomes" id="UP000472277">
    <property type="component" value="Chromosome 22"/>
</dbReference>
<dbReference type="Gene3D" id="1.10.510.10">
    <property type="entry name" value="Transferase(Phosphotransferase) domain 1"/>
    <property type="match status" value="1"/>
</dbReference>
<dbReference type="SUPFAM" id="SSF57184">
    <property type="entry name" value="Growth factor receptor domain"/>
    <property type="match status" value="1"/>
</dbReference>
<dbReference type="CDD" id="cd00064">
    <property type="entry name" value="FU"/>
    <property type="match status" value="1"/>
</dbReference>
<dbReference type="FunFam" id="2.60.40.10:FF:000108">
    <property type="entry name" value="Tyrosine-protein kinase receptor"/>
    <property type="match status" value="1"/>
</dbReference>
<comment type="subcellular location">
    <subcellularLocation>
        <location evidence="1">Membrane</location>
        <topology evidence="1">Single-pass type I membrane protein</topology>
    </subcellularLocation>
</comment>
<evidence type="ECO:0000256" key="16">
    <source>
        <dbReference type="ARBA" id="ARBA00051243"/>
    </source>
</evidence>
<dbReference type="PROSITE" id="PS00107">
    <property type="entry name" value="PROTEIN_KINASE_ATP"/>
    <property type="match status" value="1"/>
</dbReference>
<dbReference type="Pfam" id="PF00757">
    <property type="entry name" value="Furin-like"/>
    <property type="match status" value="1"/>
</dbReference>
<dbReference type="EC" id="2.7.10.1" evidence="20"/>
<reference evidence="24" key="1">
    <citation type="submission" date="2025-08" db="UniProtKB">
        <authorList>
            <consortium name="Ensembl"/>
        </authorList>
    </citation>
    <scope>IDENTIFICATION</scope>
</reference>
<gene>
    <name evidence="24" type="primary">INSR</name>
    <name evidence="24" type="synonym">LOC115158830</name>
</gene>
<dbReference type="GeneTree" id="ENSGT00940000155404"/>
<dbReference type="GO" id="GO:0005524">
    <property type="term" value="F:ATP binding"/>
    <property type="evidence" value="ECO:0007669"/>
    <property type="project" value="UniProtKB-UniRule"/>
</dbReference>
<dbReference type="CDD" id="cd05061">
    <property type="entry name" value="PTKc_InsR"/>
    <property type="match status" value="1"/>
</dbReference>
<evidence type="ECO:0000256" key="14">
    <source>
        <dbReference type="ARBA" id="ARBA00023170"/>
    </source>
</evidence>
<keyword evidence="4 20" id="KW-0812">Transmembrane</keyword>